<dbReference type="PANTHER" id="PTHR23345:SF15">
    <property type="entry name" value="VITELLOGENIN 1-RELATED"/>
    <property type="match status" value="1"/>
</dbReference>
<dbReference type="Pfam" id="PF09172">
    <property type="entry name" value="Vit_open_b-sht"/>
    <property type="match status" value="1"/>
</dbReference>
<keyword evidence="3" id="KW-1015">Disulfide bond</keyword>
<gene>
    <name evidence="10" type="primary">AUGUSTUS-3.0.2_13602</name>
    <name evidence="10" type="ORF">TcasGA2_TC013602</name>
</gene>
<dbReference type="EMBL" id="KQ971307">
    <property type="protein sequence ID" value="EFA11425.1"/>
    <property type="molecule type" value="Genomic_DNA"/>
</dbReference>
<feature type="domain" description="Vitellogenin" evidence="8">
    <location>
        <begin position="22"/>
        <end position="805"/>
    </location>
</feature>
<dbReference type="PANTHER" id="PTHR23345">
    <property type="entry name" value="VITELLOGENIN-RELATED"/>
    <property type="match status" value="1"/>
</dbReference>
<dbReference type="Gene3D" id="2.30.230.10">
    <property type="entry name" value="Lipovitellin, beta-sheet shell regions, chain A"/>
    <property type="match status" value="1"/>
</dbReference>
<protein>
    <submittedName>
        <fullName evidence="10">Vitellogenin-like Protein</fullName>
    </submittedName>
</protein>
<evidence type="ECO:0000259" key="8">
    <source>
        <dbReference type="PROSITE" id="PS51211"/>
    </source>
</evidence>
<dbReference type="Pfam" id="PF00094">
    <property type="entry name" value="VWD"/>
    <property type="match status" value="1"/>
</dbReference>
<evidence type="ECO:0000256" key="4">
    <source>
        <dbReference type="ARBA" id="ARBA00023180"/>
    </source>
</evidence>
<dbReference type="GO" id="GO:0005507">
    <property type="term" value="F:copper ion binding"/>
    <property type="evidence" value="ECO:0000318"/>
    <property type="project" value="GO_Central"/>
</dbReference>
<dbReference type="GO" id="GO:0045735">
    <property type="term" value="F:nutrient reservoir activity"/>
    <property type="evidence" value="ECO:0007669"/>
    <property type="project" value="UniProtKB-KW"/>
</dbReference>
<feature type="signal peptide" evidence="7">
    <location>
        <begin position="1"/>
        <end position="16"/>
    </location>
</feature>
<keyword evidence="2" id="KW-0758">Storage protein</keyword>
<dbReference type="InterPro" id="IPR001747">
    <property type="entry name" value="Vitellogenin_N"/>
</dbReference>
<dbReference type="InterPro" id="IPR015255">
    <property type="entry name" value="Vitellinogen_open_b-sht"/>
</dbReference>
<dbReference type="Gene3D" id="2.20.80.10">
    <property type="entry name" value="Lipovitellin-phosvitin complex, chain A, domain 4"/>
    <property type="match status" value="1"/>
</dbReference>
<dbReference type="KEGG" id="tca:660042"/>
<dbReference type="InParanoid" id="D6W721"/>
<dbReference type="InterPro" id="IPR015819">
    <property type="entry name" value="Lipid_transp_b-sht_shell"/>
</dbReference>
<dbReference type="Gene3D" id="1.25.10.20">
    <property type="entry name" value="Vitellinogen, superhelical"/>
    <property type="match status" value="1"/>
</dbReference>
<evidence type="ECO:0000256" key="6">
    <source>
        <dbReference type="SAM" id="MobiDB-lite"/>
    </source>
</evidence>
<evidence type="ECO:0000313" key="11">
    <source>
        <dbReference type="Proteomes" id="UP000007266"/>
    </source>
</evidence>
<dbReference type="FunFam" id="1.25.10.20:FF:000003">
    <property type="entry name" value="Vitellogenin C"/>
    <property type="match status" value="1"/>
</dbReference>
<dbReference type="SMR" id="D6W721"/>
<dbReference type="SMART" id="SM01169">
    <property type="entry name" value="DUF1943"/>
    <property type="match status" value="1"/>
</dbReference>
<keyword evidence="1 7" id="KW-0732">Signal</keyword>
<evidence type="ECO:0000256" key="3">
    <source>
        <dbReference type="ARBA" id="ARBA00023157"/>
    </source>
</evidence>
<accession>D6W721</accession>
<feature type="domain" description="VWFD" evidence="9">
    <location>
        <begin position="1460"/>
        <end position="1664"/>
    </location>
</feature>
<dbReference type="FunFam" id="2.30.230.10:FF:000008">
    <property type="entry name" value="Vitellogenin-like Protein"/>
    <property type="match status" value="1"/>
</dbReference>
<keyword evidence="4" id="KW-0325">Glycoprotein</keyword>
<dbReference type="InterPro" id="IPR011030">
    <property type="entry name" value="Lipovitellin_superhlx_dom"/>
</dbReference>
<dbReference type="SUPFAM" id="SSF48431">
    <property type="entry name" value="Lipovitellin-phosvitin complex, superhelical domain"/>
    <property type="match status" value="1"/>
</dbReference>
<keyword evidence="11" id="KW-1185">Reference proteome</keyword>
<evidence type="ECO:0000256" key="5">
    <source>
        <dbReference type="PROSITE-ProRule" id="PRU00557"/>
    </source>
</evidence>
<evidence type="ECO:0000256" key="7">
    <source>
        <dbReference type="SAM" id="SignalP"/>
    </source>
</evidence>
<name>D6W721_TRICA</name>
<dbReference type="InterPro" id="IPR050733">
    <property type="entry name" value="Vitellogenin/Apolipophorin"/>
</dbReference>
<dbReference type="GO" id="GO:0019430">
    <property type="term" value="P:removal of superoxide radicals"/>
    <property type="evidence" value="ECO:0000318"/>
    <property type="project" value="GO_Central"/>
</dbReference>
<dbReference type="SMART" id="SM00216">
    <property type="entry name" value="VWD"/>
    <property type="match status" value="1"/>
</dbReference>
<dbReference type="OrthoDB" id="160294at2759"/>
<dbReference type="STRING" id="7070.D6W721"/>
<dbReference type="Pfam" id="PF01347">
    <property type="entry name" value="Vitellogenin_N"/>
    <property type="match status" value="1"/>
</dbReference>
<evidence type="ECO:0000313" key="10">
    <source>
        <dbReference type="EMBL" id="EFA11425.1"/>
    </source>
</evidence>
<evidence type="ECO:0000256" key="1">
    <source>
        <dbReference type="ARBA" id="ARBA00022729"/>
    </source>
</evidence>
<dbReference type="InterPro" id="IPR015816">
    <property type="entry name" value="Vitellinogen_b-sht_N"/>
</dbReference>
<dbReference type="OMA" id="YGHCHHR"/>
<dbReference type="SMART" id="SM00638">
    <property type="entry name" value="LPD_N"/>
    <property type="match status" value="1"/>
</dbReference>
<proteinExistence type="predicted"/>
<dbReference type="PROSITE" id="PS51211">
    <property type="entry name" value="VITELLOGENIN"/>
    <property type="match status" value="1"/>
</dbReference>
<dbReference type="eggNOG" id="KOG4338">
    <property type="taxonomic scope" value="Eukaryota"/>
</dbReference>
<dbReference type="SUPFAM" id="SSF56968">
    <property type="entry name" value="Lipovitellin-phosvitin complex, beta-sheet shell regions"/>
    <property type="match status" value="2"/>
</dbReference>
<dbReference type="PROSITE" id="PS51233">
    <property type="entry name" value="VWFD"/>
    <property type="match status" value="1"/>
</dbReference>
<dbReference type="Proteomes" id="UP000007266">
    <property type="component" value="Linkage group 1"/>
</dbReference>
<feature type="chain" id="PRO_5003089226" evidence="7">
    <location>
        <begin position="17"/>
        <end position="1791"/>
    </location>
</feature>
<dbReference type="HOGENOM" id="CLU_002645_0_0_1"/>
<comment type="caution">
    <text evidence="5">Lacks conserved residue(s) required for the propagation of feature annotation.</text>
</comment>
<feature type="region of interest" description="Disordered" evidence="6">
    <location>
        <begin position="329"/>
        <end position="354"/>
    </location>
</feature>
<sequence length="1791" mass="204057">MWSQILLCLLVGLAFASENPGWNNNYHYVYEVRGRSLAGLNQVSNEYSGIIFKAQLYIQPRSDGNLGAKISNAQYAKIHEELSEGWETEIPDSQVSYQQLPLSSKPFQIGLYKGVIRNVMVDKQIKNWEANMIKSIVSQLQLDTKATNLIPSSINILTQEDSNTAVFKTMEETVTGVCETLYEIHPYPEYVLQSKPWVVPHKHLIEDGDVIEIVKNKNFTHSEQSPSYHAGLDGIYGYQPGNKVGKFLSRTSVSQAVITGTLDKYTVQSSVTVEQIVIRPTLADQKKGSVNSKLNVTLLQVAQPVSENEYDVTSPVDVGVVYAYDSPYSTDNSPRPAKQYDHGVAPGSSESQYDTNQYYGRTKRAITRPNLQYTSFSLDNYQPDSIEEEDWHQDKPHFNEAPASPLLPFTVGFDGQAFKKQKNIIETVRKLAEEIGQEFPHEKEILRQHTVGKFVTLASLVRTMTQSEIQQVASQLYSGKAQGLKSPSWVAFRDAVAQAGTGPALYNIKEWILSGKIDGREAAQVIAVAANAARQPTEEYIKFFNDMIQDEKIMSQQHLNESALLSYTNLVRQVYANRGDSHAKYPVYSFGSFRTTRGQEYVKKNVIPHLTRKLNEAINSADTQKIHIYIRALGNVGHQQILEAFEPYLEGQKKASHFQRVLMVVALDRLVEANPRVARSVLFKIYQNPSEYEQVRVAAVYQLMRTKPTSAMLQRMASYTNVDTSDYVNAAVKSSIEFAADLEAPEHYRFRQAAHSAKPLLTSKQYGVQYSQGYLRNYITKESHSLFEQNLQMLGGEDHAVPRGMKYLLEKQFGGVYQQVINAHAMVSSIEDLVSVFQQQTEEYKRQQQEKQHEQSVNYPWSSENIAKLLHLQNEQREQLEGSLYLQMGALQTIFSFDNHTMENLPELVRKWEDEFRQNKHYAYSKMMIAQESSLALPTVLGLPFIYTYDRPALIRVEGNVKVETNPHISSGDSLKKPDNVNVDFDIHAVISGRVQTQFCIFTPFDHQRYSAGYNKNFQLVVPLNGKMELDVQKKQLKMELQNPGSQESVRLAHYSSWPYTSQGDIYTPKPDLKIIHSQRPHRINTVVGDKSTGVAVYLQITSDHRIDPAFMYERLHHHDLVSAVLDPWIDDTIQYVHIDVGIDSGKSTAQQVNLHLGYKYKYQSTQAQEKNANDQITDIPAFADSPEKRQQEFVDKLGKYINNPHVFVADATADFQGQYKVKYSATFGVAKSNVDPQSRFMGYARKVEKQNPQVLAYVQGVSHVRNTNGLNLDYAMEFDPTSTAYIQGLLRKEQRLSRVDAHIELSKSEQRKEYLKQQEEYKECKHQMQEGNTQLPICAKMGIRANLLDTFSIKMKYSDMDPRVINATYKTYSVLRHFLYPRVEENIVEPSSDNHLDIQGQFSPDLHAVNFSINSEYGNVQVKNVQVNKWYRDLFVSQPVFHARARLQGQALKYDTYRPICVVDKTQTSTWDNKTYPSSFSNGWTVLLHYVPRRPSSSQNKPYESVQEQLNELVESYIVYARASEQSHSQKEIQIVLQMPCTNGKVVKIAMKPSSKGPKVLIDEQEVKYDTEHASDAYDGAIQIYGLPNQEVKLEIRDAFYAIFNGQTLKLTATNSKFRDASRGLCGTFTGEQETDFLGPDNCIIHAPEKFIESYTIGQQLMQRGSKMRRSDNEKQCYFKKVYYANYISNQDAGRVIDAERRGRGSCSKLQTRYVEENGEICFTIRPLPVCKSRCQQRGTIYKNVQVYCSRSTSSTNLWKNEIQKGASPDFSLQQVSKTIQMEMPKECLP</sequence>
<evidence type="ECO:0000256" key="2">
    <source>
        <dbReference type="ARBA" id="ARBA00022761"/>
    </source>
</evidence>
<evidence type="ECO:0000259" key="9">
    <source>
        <dbReference type="PROSITE" id="PS51233"/>
    </source>
</evidence>
<dbReference type="GO" id="GO:0005319">
    <property type="term" value="F:lipid transporter activity"/>
    <property type="evidence" value="ECO:0007669"/>
    <property type="project" value="InterPro"/>
</dbReference>
<reference evidence="10 11" key="2">
    <citation type="journal article" date="2010" name="Nucleic Acids Res.">
        <title>BeetleBase in 2010: revisions to provide comprehensive genomic information for Tribolium castaneum.</title>
        <authorList>
            <person name="Kim H.S."/>
            <person name="Murphy T."/>
            <person name="Xia J."/>
            <person name="Caragea D."/>
            <person name="Park Y."/>
            <person name="Beeman R.W."/>
            <person name="Lorenzen M.D."/>
            <person name="Butcher S."/>
            <person name="Manak J.R."/>
            <person name="Brown S.J."/>
        </authorList>
    </citation>
    <scope>GENOME REANNOTATION</scope>
    <source>
        <strain evidence="10 11">Georgia GA2</strain>
    </source>
</reference>
<dbReference type="InterPro" id="IPR001846">
    <property type="entry name" value="VWF_type-D"/>
</dbReference>
<reference evidence="10 11" key="1">
    <citation type="journal article" date="2008" name="Nature">
        <title>The genome of the model beetle and pest Tribolium castaneum.</title>
        <authorList>
            <consortium name="Tribolium Genome Sequencing Consortium"/>
            <person name="Richards S."/>
            <person name="Gibbs R.A."/>
            <person name="Weinstock G.M."/>
            <person name="Brown S.J."/>
            <person name="Denell R."/>
            <person name="Beeman R.W."/>
            <person name="Gibbs R."/>
            <person name="Beeman R.W."/>
            <person name="Brown S.J."/>
            <person name="Bucher G."/>
            <person name="Friedrich M."/>
            <person name="Grimmelikhuijzen C.J."/>
            <person name="Klingler M."/>
            <person name="Lorenzen M."/>
            <person name="Richards S."/>
            <person name="Roth S."/>
            <person name="Schroder R."/>
            <person name="Tautz D."/>
            <person name="Zdobnov E.M."/>
            <person name="Muzny D."/>
            <person name="Gibbs R.A."/>
            <person name="Weinstock G.M."/>
            <person name="Attaway T."/>
            <person name="Bell S."/>
            <person name="Buhay C.J."/>
            <person name="Chandrabose M.N."/>
            <person name="Chavez D."/>
            <person name="Clerk-Blankenburg K.P."/>
            <person name="Cree A."/>
            <person name="Dao M."/>
            <person name="Davis C."/>
            <person name="Chacko J."/>
            <person name="Dinh H."/>
            <person name="Dugan-Rocha S."/>
            <person name="Fowler G."/>
            <person name="Garner T.T."/>
            <person name="Garnes J."/>
            <person name="Gnirke A."/>
            <person name="Hawes A."/>
            <person name="Hernandez J."/>
            <person name="Hines S."/>
            <person name="Holder M."/>
            <person name="Hume J."/>
            <person name="Jhangiani S.N."/>
            <person name="Joshi V."/>
            <person name="Khan Z.M."/>
            <person name="Jackson L."/>
            <person name="Kovar C."/>
            <person name="Kowis A."/>
            <person name="Lee S."/>
            <person name="Lewis L.R."/>
            <person name="Margolis J."/>
            <person name="Morgan M."/>
            <person name="Nazareth L.V."/>
            <person name="Nguyen N."/>
            <person name="Okwuonu G."/>
            <person name="Parker D."/>
            <person name="Richards S."/>
            <person name="Ruiz S.J."/>
            <person name="Santibanez J."/>
            <person name="Savard J."/>
            <person name="Scherer S.E."/>
            <person name="Schneider B."/>
            <person name="Sodergren E."/>
            <person name="Tautz D."/>
            <person name="Vattahil S."/>
            <person name="Villasana D."/>
            <person name="White C.S."/>
            <person name="Wright R."/>
            <person name="Park Y."/>
            <person name="Beeman R.W."/>
            <person name="Lord J."/>
            <person name="Oppert B."/>
            <person name="Lorenzen M."/>
            <person name="Brown S."/>
            <person name="Wang L."/>
            <person name="Savard J."/>
            <person name="Tautz D."/>
            <person name="Richards S."/>
            <person name="Weinstock G."/>
            <person name="Gibbs R.A."/>
            <person name="Liu Y."/>
            <person name="Worley K."/>
            <person name="Weinstock G."/>
            <person name="Elsik C.G."/>
            <person name="Reese J.T."/>
            <person name="Elhaik E."/>
            <person name="Landan G."/>
            <person name="Graur D."/>
            <person name="Arensburger P."/>
            <person name="Atkinson P."/>
            <person name="Beeman R.W."/>
            <person name="Beidler J."/>
            <person name="Brown S.J."/>
            <person name="Demuth J.P."/>
            <person name="Drury D.W."/>
            <person name="Du Y.Z."/>
            <person name="Fujiwara H."/>
            <person name="Lorenzen M."/>
            <person name="Maselli V."/>
            <person name="Osanai M."/>
            <person name="Park Y."/>
            <person name="Robertson H.M."/>
            <person name="Tu Z."/>
            <person name="Wang J.J."/>
            <person name="Wang S."/>
            <person name="Richards S."/>
            <person name="Song H."/>
            <person name="Zhang L."/>
            <person name="Sodergren E."/>
            <person name="Werner D."/>
            <person name="Stanke M."/>
            <person name="Morgenstern B."/>
            <person name="Solovyev V."/>
            <person name="Kosarev P."/>
            <person name="Brown G."/>
            <person name="Chen H.C."/>
            <person name="Ermolaeva O."/>
            <person name="Hlavina W."/>
            <person name="Kapustin Y."/>
            <person name="Kiryutin B."/>
            <person name="Kitts P."/>
            <person name="Maglott D."/>
            <person name="Pruitt K."/>
            <person name="Sapojnikov V."/>
            <person name="Souvorov A."/>
            <person name="Mackey A.J."/>
            <person name="Waterhouse R.M."/>
            <person name="Wyder S."/>
            <person name="Zdobnov E.M."/>
            <person name="Zdobnov E.M."/>
            <person name="Wyder S."/>
            <person name="Kriventseva E.V."/>
            <person name="Kadowaki T."/>
            <person name="Bork P."/>
            <person name="Aranda M."/>
            <person name="Bao R."/>
            <person name="Beermann A."/>
            <person name="Berns N."/>
            <person name="Bolognesi R."/>
            <person name="Bonneton F."/>
            <person name="Bopp D."/>
            <person name="Brown S.J."/>
            <person name="Bucher G."/>
            <person name="Butts T."/>
            <person name="Chaumot A."/>
            <person name="Denell R.E."/>
            <person name="Ferrier D.E."/>
            <person name="Friedrich M."/>
            <person name="Gordon C.M."/>
            <person name="Jindra M."/>
            <person name="Klingler M."/>
            <person name="Lan Q."/>
            <person name="Lattorff H.M."/>
            <person name="Laudet V."/>
            <person name="von Levetsow C."/>
            <person name="Liu Z."/>
            <person name="Lutz R."/>
            <person name="Lynch J.A."/>
            <person name="da Fonseca R.N."/>
            <person name="Posnien N."/>
            <person name="Reuter R."/>
            <person name="Roth S."/>
            <person name="Savard J."/>
            <person name="Schinko J.B."/>
            <person name="Schmitt C."/>
            <person name="Schoppmeier M."/>
            <person name="Schroder R."/>
            <person name="Shippy T.D."/>
            <person name="Simonnet F."/>
            <person name="Marques-Souza H."/>
            <person name="Tautz D."/>
            <person name="Tomoyasu Y."/>
            <person name="Trauner J."/>
            <person name="Van der Zee M."/>
            <person name="Vervoort M."/>
            <person name="Wittkopp N."/>
            <person name="Wimmer E.A."/>
            <person name="Yang X."/>
            <person name="Jones A.K."/>
            <person name="Sattelle D.B."/>
            <person name="Ebert P.R."/>
            <person name="Nelson D."/>
            <person name="Scott J.G."/>
            <person name="Beeman R.W."/>
            <person name="Muthukrishnan S."/>
            <person name="Kramer K.J."/>
            <person name="Arakane Y."/>
            <person name="Beeman R.W."/>
            <person name="Zhu Q."/>
            <person name="Hogenkamp D."/>
            <person name="Dixit R."/>
            <person name="Oppert B."/>
            <person name="Jiang H."/>
            <person name="Zou Z."/>
            <person name="Marshall J."/>
            <person name="Elpidina E."/>
            <person name="Vinokurov K."/>
            <person name="Oppert C."/>
            <person name="Zou Z."/>
            <person name="Evans J."/>
            <person name="Lu Z."/>
            <person name="Zhao P."/>
            <person name="Sumathipala N."/>
            <person name="Altincicek B."/>
            <person name="Vilcinskas A."/>
            <person name="Williams M."/>
            <person name="Hultmark D."/>
            <person name="Hetru C."/>
            <person name="Jiang H."/>
            <person name="Grimmelikhuijzen C.J."/>
            <person name="Hauser F."/>
            <person name="Cazzamali G."/>
            <person name="Williamson M."/>
            <person name="Park Y."/>
            <person name="Li B."/>
            <person name="Tanaka Y."/>
            <person name="Predel R."/>
            <person name="Neupert S."/>
            <person name="Schachtner J."/>
            <person name="Verleyen P."/>
            <person name="Raible F."/>
            <person name="Bork P."/>
            <person name="Friedrich M."/>
            <person name="Walden K.K."/>
            <person name="Robertson H.M."/>
            <person name="Angeli S."/>
            <person name="Foret S."/>
            <person name="Bucher G."/>
            <person name="Schuetz S."/>
            <person name="Maleszka R."/>
            <person name="Wimmer E.A."/>
            <person name="Beeman R.W."/>
            <person name="Lorenzen M."/>
            <person name="Tomoyasu Y."/>
            <person name="Miller S.C."/>
            <person name="Grossmann D."/>
            <person name="Bucher G."/>
        </authorList>
    </citation>
    <scope>NUCLEOTIDE SEQUENCE [LARGE SCALE GENOMIC DNA]</scope>
    <source>
        <strain evidence="10 11">Georgia GA2</strain>
    </source>
</reference>
<dbReference type="PhylomeDB" id="D6W721"/>
<dbReference type="GO" id="GO:0004784">
    <property type="term" value="F:superoxide dismutase activity"/>
    <property type="evidence" value="ECO:0000318"/>
    <property type="project" value="GO_Central"/>
</dbReference>
<organism evidence="10 11">
    <name type="scientific">Tribolium castaneum</name>
    <name type="common">Red flour beetle</name>
    <dbReference type="NCBI Taxonomy" id="7070"/>
    <lineage>
        <taxon>Eukaryota</taxon>
        <taxon>Metazoa</taxon>
        <taxon>Ecdysozoa</taxon>
        <taxon>Arthropoda</taxon>
        <taxon>Hexapoda</taxon>
        <taxon>Insecta</taxon>
        <taxon>Pterygota</taxon>
        <taxon>Neoptera</taxon>
        <taxon>Endopterygota</taxon>
        <taxon>Coleoptera</taxon>
        <taxon>Polyphaga</taxon>
        <taxon>Cucujiformia</taxon>
        <taxon>Tenebrionidae</taxon>
        <taxon>Tenebrionidae incertae sedis</taxon>
        <taxon>Tribolium</taxon>
    </lineage>
</organism>